<organism evidence="2">
    <name type="scientific">Nonomuraea gerenzanensis</name>
    <dbReference type="NCBI Taxonomy" id="93944"/>
    <lineage>
        <taxon>Bacteria</taxon>
        <taxon>Bacillati</taxon>
        <taxon>Actinomycetota</taxon>
        <taxon>Actinomycetes</taxon>
        <taxon>Streptosporangiales</taxon>
        <taxon>Streptosporangiaceae</taxon>
        <taxon>Nonomuraea</taxon>
    </lineage>
</organism>
<dbReference type="EMBL" id="LT559118">
    <property type="protein sequence ID" value="SBO99546.1"/>
    <property type="molecule type" value="Genomic_DNA"/>
</dbReference>
<evidence type="ECO:0000256" key="1">
    <source>
        <dbReference type="SAM" id="MobiDB-lite"/>
    </source>
</evidence>
<name>A0A1M4EL43_9ACTN</name>
<protein>
    <submittedName>
        <fullName evidence="2">Uncharacterized protein</fullName>
    </submittedName>
</protein>
<proteinExistence type="predicted"/>
<sequence>MHPFRGRGRRRTRRLPDDKWGIRSPNVTNQNKVRTRFR</sequence>
<gene>
    <name evidence="2" type="ORF">BN4615_P9062</name>
</gene>
<feature type="compositionally biased region" description="Basic residues" evidence="1">
    <location>
        <begin position="1"/>
        <end position="13"/>
    </location>
</feature>
<evidence type="ECO:0000313" key="2">
    <source>
        <dbReference type="EMBL" id="SBO99546.1"/>
    </source>
</evidence>
<dbReference type="AlphaFoldDB" id="A0A1M4EL43"/>
<reference evidence="2" key="1">
    <citation type="submission" date="2016-04" db="EMBL/GenBank/DDBJ databases">
        <authorList>
            <person name="Evans L.H."/>
            <person name="Alamgir A."/>
            <person name="Owens N."/>
            <person name="Weber N.D."/>
            <person name="Virtaneva K."/>
            <person name="Barbian K."/>
            <person name="Babar A."/>
            <person name="Rosenke K."/>
        </authorList>
    </citation>
    <scope>NUCLEOTIDE SEQUENCE</scope>
    <source>
        <strain evidence="2">Nono1</strain>
    </source>
</reference>
<accession>A0A1M4EL43</accession>
<feature type="region of interest" description="Disordered" evidence="1">
    <location>
        <begin position="1"/>
        <end position="38"/>
    </location>
</feature>